<keyword evidence="3" id="KW-0560">Oxidoreductase</keyword>
<dbReference type="GO" id="GO:0016020">
    <property type="term" value="C:membrane"/>
    <property type="evidence" value="ECO:0007669"/>
    <property type="project" value="TreeGrafter"/>
</dbReference>
<dbReference type="InterPro" id="IPR051821">
    <property type="entry name" value="Asp/Asn_beta-hydroxylase"/>
</dbReference>
<feature type="domain" description="Aspartyl/asparaginy/proline hydroxylase" evidence="5">
    <location>
        <begin position="349"/>
        <end position="506"/>
    </location>
</feature>
<proteinExistence type="inferred from homology"/>
<name>A0A812RRR8_9DINO</name>
<sequence length="555" mass="61237">MIWATVVQLPKLGKASPAFAICSVDKCGCVEDTTCGEIDDSFSTQASELSEEEPQASTAVASVVRVKPWQYVEAKRQARPTTPPSRLSTAQVTAAPVVIKPHPVSQVPSPVTSRAPSQVPSRRSSQVLLPPGPPRLTQVQVISDQAKPPQGTPQIAAPAPALMAIQALRAVRSWAQELRLAALERRIRQDPTDLGRRVAAAAQLCRLSELDRAVPHLEAVLSASDDAGFLHHALTSAVGPKLFYQLPKLTAKFMRKIALTGECMEEFGSRSEFEERATVYHLANALVILKAAGEMQAASELFEEAKELVWQGKRPITWQSIQQTPAVHISGLSHRPFWSPKPPLADVLQENYPAILQEFAQLQQRREERLAAYPNLVESGVWDMLQLYSGRRWNPGPCELMPFTAALLQQHLPSADVPYIHYNSEEVVVFLLSPGTKVRLHNGGSNVPINLSLGLVGCSGSFCEVAGTPQPFEDGRVIAFDDGSDHRVWHDGAQERWVLTVRVLHPELVADPRRFFCRAFTRRTCFEAWDAGRARALGCEEEKLRFRGPMAHLSH</sequence>
<feature type="compositionally biased region" description="Polar residues" evidence="4">
    <location>
        <begin position="106"/>
        <end position="127"/>
    </location>
</feature>
<feature type="region of interest" description="Disordered" evidence="4">
    <location>
        <begin position="102"/>
        <end position="133"/>
    </location>
</feature>
<dbReference type="EMBL" id="CAJNDS010002373">
    <property type="protein sequence ID" value="CAE7453563.1"/>
    <property type="molecule type" value="Genomic_DNA"/>
</dbReference>
<dbReference type="InterPro" id="IPR007803">
    <property type="entry name" value="Asp/Arg/Pro-Hydrxlase"/>
</dbReference>
<evidence type="ECO:0000256" key="1">
    <source>
        <dbReference type="ARBA" id="ARBA00007730"/>
    </source>
</evidence>
<organism evidence="6 7">
    <name type="scientific">Symbiodinium natans</name>
    <dbReference type="NCBI Taxonomy" id="878477"/>
    <lineage>
        <taxon>Eukaryota</taxon>
        <taxon>Sar</taxon>
        <taxon>Alveolata</taxon>
        <taxon>Dinophyceae</taxon>
        <taxon>Suessiales</taxon>
        <taxon>Symbiodiniaceae</taxon>
        <taxon>Symbiodinium</taxon>
    </lineage>
</organism>
<evidence type="ECO:0000259" key="5">
    <source>
        <dbReference type="Pfam" id="PF05118"/>
    </source>
</evidence>
<evidence type="ECO:0000256" key="3">
    <source>
        <dbReference type="ARBA" id="ARBA00023002"/>
    </source>
</evidence>
<dbReference type="GO" id="GO:0051213">
    <property type="term" value="F:dioxygenase activity"/>
    <property type="evidence" value="ECO:0007669"/>
    <property type="project" value="UniProtKB-KW"/>
</dbReference>
<comment type="caution">
    <text evidence="6">The sequence shown here is derived from an EMBL/GenBank/DDBJ whole genome shotgun (WGS) entry which is preliminary data.</text>
</comment>
<dbReference type="OrthoDB" id="438431at2759"/>
<dbReference type="Gene3D" id="2.60.120.330">
    <property type="entry name" value="B-lactam Antibiotic, Isopenicillin N Synthase, Chain"/>
    <property type="match status" value="1"/>
</dbReference>
<evidence type="ECO:0000313" key="6">
    <source>
        <dbReference type="EMBL" id="CAE7453563.1"/>
    </source>
</evidence>
<dbReference type="PANTHER" id="PTHR46332">
    <property type="entry name" value="ASPARTATE BETA-HYDROXYLASE DOMAIN-CONTAINING PROTEIN 2"/>
    <property type="match status" value="1"/>
</dbReference>
<dbReference type="Pfam" id="PF05118">
    <property type="entry name" value="Asp_Arg_Hydrox"/>
    <property type="match status" value="1"/>
</dbReference>
<keyword evidence="2" id="KW-0223">Dioxygenase</keyword>
<reference evidence="6" key="1">
    <citation type="submission" date="2021-02" db="EMBL/GenBank/DDBJ databases">
        <authorList>
            <person name="Dougan E. K."/>
            <person name="Rhodes N."/>
            <person name="Thang M."/>
            <person name="Chan C."/>
        </authorList>
    </citation>
    <scope>NUCLEOTIDE SEQUENCE</scope>
</reference>
<evidence type="ECO:0000256" key="4">
    <source>
        <dbReference type="SAM" id="MobiDB-lite"/>
    </source>
</evidence>
<dbReference type="AlphaFoldDB" id="A0A812RRR8"/>
<dbReference type="PANTHER" id="PTHR46332:SF5">
    <property type="entry name" value="ASPARTATE BETA-HYDROXYLASE DOMAIN CONTAINING 2"/>
    <property type="match status" value="1"/>
</dbReference>
<dbReference type="Proteomes" id="UP000604046">
    <property type="component" value="Unassembled WGS sequence"/>
</dbReference>
<accession>A0A812RRR8</accession>
<dbReference type="SUPFAM" id="SSF51197">
    <property type="entry name" value="Clavaminate synthase-like"/>
    <property type="match status" value="1"/>
</dbReference>
<evidence type="ECO:0000313" key="7">
    <source>
        <dbReference type="Proteomes" id="UP000604046"/>
    </source>
</evidence>
<comment type="similarity">
    <text evidence="1">Belongs to the aspartyl/asparaginyl beta-hydroxylase family.</text>
</comment>
<dbReference type="InterPro" id="IPR027443">
    <property type="entry name" value="IPNS-like_sf"/>
</dbReference>
<protein>
    <submittedName>
        <fullName evidence="6">ASPH protein</fullName>
    </submittedName>
</protein>
<keyword evidence="7" id="KW-1185">Reference proteome</keyword>
<evidence type="ECO:0000256" key="2">
    <source>
        <dbReference type="ARBA" id="ARBA00022964"/>
    </source>
</evidence>
<gene>
    <name evidence="6" type="primary">ASPH</name>
    <name evidence="6" type="ORF">SNAT2548_LOCUS24892</name>
</gene>